<dbReference type="PANTHER" id="PTHR43177">
    <property type="entry name" value="PROTEIN NRFC"/>
    <property type="match status" value="1"/>
</dbReference>
<feature type="domain" description="4Fe-4S ferredoxin-type" evidence="5">
    <location>
        <begin position="175"/>
        <end position="204"/>
    </location>
</feature>
<evidence type="ECO:0000313" key="6">
    <source>
        <dbReference type="EMBL" id="KKL81497.1"/>
    </source>
</evidence>
<dbReference type="Pfam" id="PF13247">
    <property type="entry name" value="Fer4_11"/>
    <property type="match status" value="2"/>
</dbReference>
<dbReference type="PROSITE" id="PS51318">
    <property type="entry name" value="TAT"/>
    <property type="match status" value="1"/>
</dbReference>
<dbReference type="EMBL" id="LAZR01022544">
    <property type="protein sequence ID" value="KKL81497.1"/>
    <property type="molecule type" value="Genomic_DNA"/>
</dbReference>
<dbReference type="InterPro" id="IPR017896">
    <property type="entry name" value="4Fe4S_Fe-S-bd"/>
</dbReference>
<dbReference type="GO" id="GO:0051539">
    <property type="term" value="F:4 iron, 4 sulfur cluster binding"/>
    <property type="evidence" value="ECO:0007669"/>
    <property type="project" value="UniProtKB-KW"/>
</dbReference>
<dbReference type="CDD" id="cd10551">
    <property type="entry name" value="PsrB"/>
    <property type="match status" value="1"/>
</dbReference>
<dbReference type="PROSITE" id="PS00198">
    <property type="entry name" value="4FE4S_FER_1"/>
    <property type="match status" value="1"/>
</dbReference>
<evidence type="ECO:0000256" key="4">
    <source>
        <dbReference type="ARBA" id="ARBA00023014"/>
    </source>
</evidence>
<keyword evidence="1" id="KW-0004">4Fe-4S</keyword>
<dbReference type="Gene3D" id="3.30.70.20">
    <property type="match status" value="2"/>
</dbReference>
<evidence type="ECO:0000256" key="1">
    <source>
        <dbReference type="ARBA" id="ARBA00022485"/>
    </source>
</evidence>
<protein>
    <recommendedName>
        <fullName evidence="5">4Fe-4S ferredoxin-type domain-containing protein</fullName>
    </recommendedName>
</protein>
<evidence type="ECO:0000259" key="5">
    <source>
        <dbReference type="PROSITE" id="PS51379"/>
    </source>
</evidence>
<dbReference type="InterPro" id="IPR017900">
    <property type="entry name" value="4Fe4S_Fe_S_CS"/>
</dbReference>
<proteinExistence type="predicted"/>
<dbReference type="SUPFAM" id="SSF54862">
    <property type="entry name" value="4Fe-4S ferredoxins"/>
    <property type="match status" value="1"/>
</dbReference>
<dbReference type="AlphaFoldDB" id="A0A0F9I2C8"/>
<dbReference type="GO" id="GO:0046872">
    <property type="term" value="F:metal ion binding"/>
    <property type="evidence" value="ECO:0007669"/>
    <property type="project" value="UniProtKB-KW"/>
</dbReference>
<feature type="domain" description="4Fe-4S ferredoxin-type" evidence="5">
    <location>
        <begin position="143"/>
        <end position="174"/>
    </location>
</feature>
<organism evidence="6">
    <name type="scientific">marine sediment metagenome</name>
    <dbReference type="NCBI Taxonomy" id="412755"/>
    <lineage>
        <taxon>unclassified sequences</taxon>
        <taxon>metagenomes</taxon>
        <taxon>ecological metagenomes</taxon>
    </lineage>
</organism>
<dbReference type="PANTHER" id="PTHR43177:SF3">
    <property type="entry name" value="PROTEIN NRFC HOMOLOG"/>
    <property type="match status" value="1"/>
</dbReference>
<dbReference type="InterPro" id="IPR050954">
    <property type="entry name" value="ET_IronSulfur_Cluster-Binding"/>
</dbReference>
<evidence type="ECO:0000256" key="3">
    <source>
        <dbReference type="ARBA" id="ARBA00023004"/>
    </source>
</evidence>
<keyword evidence="3" id="KW-0408">Iron</keyword>
<accession>A0A0F9I2C8</accession>
<comment type="caution">
    <text evidence="6">The sequence shown here is derived from an EMBL/GenBank/DDBJ whole genome shotgun (WGS) entry which is preliminary data.</text>
</comment>
<sequence length="314" mass="36070">MLNLNRRQILKLSVVSWASALLPKNAFAFTKNPVKALEAALEKAKQAVWGTIGEHIYTPPPVPNVRFAMVIDLGLCIGCRRCSYGCKLENNVPDAINPPYIMVLETKFKPGGVDSRHEYWEEGRTDYWEKPGTEGLMYTKLRKDRMYMPVQCNHCDRAPCVRVCPTQATYKDKDGIVMMDYNKCIGCRYCMAACPYGARRFNWFEPHIPPERINPLVPLREHGLVEKCTFCVHRTRLGRTTRCVEVCPNKARTFGNLNDPNSDVAKLLLSHNNFRLKEVLNTEPRIFYITSSKKKKMQWSKPLPMSPDIRGLRK</sequence>
<feature type="domain" description="4Fe-4S ferredoxin-type" evidence="5">
    <location>
        <begin position="67"/>
        <end position="96"/>
    </location>
</feature>
<reference evidence="6" key="1">
    <citation type="journal article" date="2015" name="Nature">
        <title>Complex archaea that bridge the gap between prokaryotes and eukaryotes.</title>
        <authorList>
            <person name="Spang A."/>
            <person name="Saw J.H."/>
            <person name="Jorgensen S.L."/>
            <person name="Zaremba-Niedzwiedzka K."/>
            <person name="Martijn J."/>
            <person name="Lind A.E."/>
            <person name="van Eijk R."/>
            <person name="Schleper C."/>
            <person name="Guy L."/>
            <person name="Ettema T.J."/>
        </authorList>
    </citation>
    <scope>NUCLEOTIDE SEQUENCE</scope>
</reference>
<dbReference type="PROSITE" id="PS51379">
    <property type="entry name" value="4FE4S_FER_2"/>
    <property type="match status" value="3"/>
</dbReference>
<dbReference type="InterPro" id="IPR006311">
    <property type="entry name" value="TAT_signal"/>
</dbReference>
<gene>
    <name evidence="6" type="ORF">LCGC14_1994190</name>
</gene>
<keyword evidence="4" id="KW-0411">Iron-sulfur</keyword>
<name>A0A0F9I2C8_9ZZZZ</name>
<keyword evidence="2" id="KW-0479">Metal-binding</keyword>
<evidence type="ECO:0000256" key="2">
    <source>
        <dbReference type="ARBA" id="ARBA00022723"/>
    </source>
</evidence>